<reference evidence="3 4" key="1">
    <citation type="submission" date="2018-12" db="EMBL/GenBank/DDBJ databases">
        <title>Complete genome sequencing of Tabrizicola sp. K13M18.</title>
        <authorList>
            <person name="Bae J.-W."/>
        </authorList>
    </citation>
    <scope>NUCLEOTIDE SEQUENCE [LARGE SCALE GENOMIC DNA]</scope>
    <source>
        <strain evidence="3 4">K13M18</strain>
    </source>
</reference>
<name>A0A3S8U448_9RHOB</name>
<evidence type="ECO:0000313" key="3">
    <source>
        <dbReference type="EMBL" id="AZL58335.1"/>
    </source>
</evidence>
<dbReference type="RefSeq" id="WP_125324536.1">
    <property type="nucleotide sequence ID" value="NZ_CP034328.1"/>
</dbReference>
<dbReference type="Proteomes" id="UP000282002">
    <property type="component" value="Chromosome"/>
</dbReference>
<dbReference type="EMBL" id="CP034328">
    <property type="protein sequence ID" value="AZL58335.1"/>
    <property type="molecule type" value="Genomic_DNA"/>
</dbReference>
<keyword evidence="2" id="KW-0812">Transmembrane</keyword>
<sequence>MKPPQDTTPPKEEAPELTEATNSITLPPEKTGAPNLARWFWGSIVIMATLTIFLTVVAALRLGNEGGAEAPATGAGIGSAIVPSEQSAVELSEWLSNAREVALEAVKRQIDPLLNDAYKPAYNAIPQYADFHFSVVGEYTELSAAAFGDFSGNLEEILFGGIDERLHNVGIELDNIFNSAFSAALNTSVEAPGLTESGLGSVTRQALQDAQERMLVTVPVSTAAAVGTAASLKVAATAIAKKIAAKLAIKAAAKTGGKWAVAVTGAGTGAAICSPTGPGAGFCAALGGVGAWFLADSAIVRIDEYWTRDEFEADLRKMIDDQKSAHRAALEGALTARAVAVHKLTSEIVQQHDFTLRQLSGIGNAEMCEIAADLAARYELMRVNLSARTPGKLASIQSAVSANSESLTLGPIVREIEKNLEGAALVTVSAARIEGNFPLDFRSDGDISGTLFVGVAAIDFANQQALELVGFKVNMEPSTQVSKDSPLSISFKIKQHGSIWNLWSDQFFGGAVVVQILDAIGTSGGLEHEITLPLPIEHDQGAESIEDVEAVRREQAGQTTVDLTLRFRAEPLAELQKLRGCQ</sequence>
<feature type="transmembrane region" description="Helical" evidence="2">
    <location>
        <begin position="39"/>
        <end position="60"/>
    </location>
</feature>
<keyword evidence="4" id="KW-1185">Reference proteome</keyword>
<evidence type="ECO:0000256" key="2">
    <source>
        <dbReference type="SAM" id="Phobius"/>
    </source>
</evidence>
<keyword evidence="2" id="KW-0472">Membrane</keyword>
<feature type="region of interest" description="Disordered" evidence="1">
    <location>
        <begin position="1"/>
        <end position="29"/>
    </location>
</feature>
<proteinExistence type="predicted"/>
<evidence type="ECO:0000256" key="1">
    <source>
        <dbReference type="SAM" id="MobiDB-lite"/>
    </source>
</evidence>
<organism evidence="3 4">
    <name type="scientific">Tabrizicola piscis</name>
    <dbReference type="NCBI Taxonomy" id="2494374"/>
    <lineage>
        <taxon>Bacteria</taxon>
        <taxon>Pseudomonadati</taxon>
        <taxon>Pseudomonadota</taxon>
        <taxon>Alphaproteobacteria</taxon>
        <taxon>Rhodobacterales</taxon>
        <taxon>Paracoccaceae</taxon>
        <taxon>Tabrizicola</taxon>
    </lineage>
</organism>
<keyword evidence="2" id="KW-1133">Transmembrane helix</keyword>
<gene>
    <name evidence="3" type="ORF">EI545_05460</name>
</gene>
<protein>
    <submittedName>
        <fullName evidence="3">Uncharacterized protein</fullName>
    </submittedName>
</protein>
<evidence type="ECO:0000313" key="4">
    <source>
        <dbReference type="Proteomes" id="UP000282002"/>
    </source>
</evidence>
<dbReference type="OrthoDB" id="7869534at2"/>
<dbReference type="AlphaFoldDB" id="A0A3S8U448"/>
<dbReference type="KEGG" id="taw:EI545_05460"/>
<accession>A0A3S8U448</accession>